<dbReference type="Pfam" id="PF00288">
    <property type="entry name" value="GHMP_kinases_N"/>
    <property type="match status" value="1"/>
</dbReference>
<dbReference type="InterPro" id="IPR006203">
    <property type="entry name" value="GHMP_knse_ATP-bd_CS"/>
</dbReference>
<keyword evidence="5" id="KW-0067">ATP-binding</keyword>
<dbReference type="InterPro" id="IPR014721">
    <property type="entry name" value="Ribsml_uS5_D2-typ_fold_subgr"/>
</dbReference>
<dbReference type="Pfam" id="PF10509">
    <property type="entry name" value="GalKase_gal_bdg"/>
    <property type="match status" value="1"/>
</dbReference>
<evidence type="ECO:0000256" key="3">
    <source>
        <dbReference type="ARBA" id="ARBA00022741"/>
    </source>
</evidence>
<dbReference type="InterPro" id="IPR006204">
    <property type="entry name" value="GHMP_kinase_N_dom"/>
</dbReference>
<accession>A0A2T2WRZ6</accession>
<proteinExistence type="inferred from homology"/>
<feature type="domain" description="GHMP kinase C-terminal" evidence="8">
    <location>
        <begin position="283"/>
        <end position="357"/>
    </location>
</feature>
<evidence type="ECO:0000256" key="4">
    <source>
        <dbReference type="ARBA" id="ARBA00022777"/>
    </source>
</evidence>
<dbReference type="SUPFAM" id="SSF54211">
    <property type="entry name" value="Ribosomal protein S5 domain 2-like"/>
    <property type="match status" value="1"/>
</dbReference>
<evidence type="ECO:0000313" key="11">
    <source>
        <dbReference type="Proteomes" id="UP000242699"/>
    </source>
</evidence>
<dbReference type="PRINTS" id="PR00473">
    <property type="entry name" value="GALCTOKINASE"/>
</dbReference>
<keyword evidence="4" id="KW-0418">Kinase</keyword>
<dbReference type="InterPro" id="IPR020568">
    <property type="entry name" value="Ribosomal_Su5_D2-typ_SF"/>
</dbReference>
<dbReference type="Gene3D" id="3.30.70.890">
    <property type="entry name" value="GHMP kinase, C-terminal domain"/>
    <property type="match status" value="1"/>
</dbReference>
<dbReference type="GO" id="GO:0004335">
    <property type="term" value="F:galactokinase activity"/>
    <property type="evidence" value="ECO:0007669"/>
    <property type="project" value="InterPro"/>
</dbReference>
<comment type="similarity">
    <text evidence="1">Belongs to the GHMP kinase family. GalK subfamily.</text>
</comment>
<evidence type="ECO:0000259" key="8">
    <source>
        <dbReference type="Pfam" id="PF08544"/>
    </source>
</evidence>
<dbReference type="InterPro" id="IPR013750">
    <property type="entry name" value="GHMP_kinase_C_dom"/>
</dbReference>
<reference evidence="10 11" key="1">
    <citation type="journal article" date="2014" name="BMC Genomics">
        <title>Comparison of environmental and isolate Sulfobacillus genomes reveals diverse carbon, sulfur, nitrogen, and hydrogen metabolisms.</title>
        <authorList>
            <person name="Justice N.B."/>
            <person name="Norman A."/>
            <person name="Brown C.T."/>
            <person name="Singh A."/>
            <person name="Thomas B.C."/>
            <person name="Banfield J.F."/>
        </authorList>
    </citation>
    <scope>NUCLEOTIDE SEQUENCE [LARGE SCALE GENOMIC DNA]</scope>
    <source>
        <strain evidence="10">AMDSBA1</strain>
    </source>
</reference>
<dbReference type="InterPro" id="IPR036554">
    <property type="entry name" value="GHMP_kinase_C_sf"/>
</dbReference>
<dbReference type="PANTHER" id="PTHR10457">
    <property type="entry name" value="MEVALONATE KINASE/GALACTOKINASE"/>
    <property type="match status" value="1"/>
</dbReference>
<dbReference type="InterPro" id="IPR006206">
    <property type="entry name" value="Mevalonate/galactokinase"/>
</dbReference>
<comment type="caution">
    <text evidence="10">The sequence shown here is derived from an EMBL/GenBank/DDBJ whole genome shotgun (WGS) entry which is preliminary data.</text>
</comment>
<dbReference type="GO" id="GO:0005524">
    <property type="term" value="F:ATP binding"/>
    <property type="evidence" value="ECO:0007669"/>
    <property type="project" value="UniProtKB-KW"/>
</dbReference>
<keyword evidence="6" id="KW-0299">Galactose metabolism</keyword>
<dbReference type="AlphaFoldDB" id="A0A2T2WRZ6"/>
<dbReference type="Pfam" id="PF08544">
    <property type="entry name" value="GHMP_kinases_C"/>
    <property type="match status" value="1"/>
</dbReference>
<evidence type="ECO:0000256" key="5">
    <source>
        <dbReference type="ARBA" id="ARBA00022840"/>
    </source>
</evidence>
<keyword evidence="2" id="KW-0808">Transferase</keyword>
<dbReference type="PROSITE" id="PS00106">
    <property type="entry name" value="GALACTOKINASE"/>
    <property type="match status" value="1"/>
</dbReference>
<keyword evidence="6" id="KW-0119">Carbohydrate metabolism</keyword>
<dbReference type="EMBL" id="PXYT01000063">
    <property type="protein sequence ID" value="PSR24973.1"/>
    <property type="molecule type" value="Genomic_DNA"/>
</dbReference>
<dbReference type="PIRSF" id="PIRSF000530">
    <property type="entry name" value="Galactokinase"/>
    <property type="match status" value="1"/>
</dbReference>
<keyword evidence="3" id="KW-0547">Nucleotide-binding</keyword>
<sequence>MPQRRPSIREQFYERYGREPDSIWLSPGRVNLIGDHTDYQGGLALPIALPYSTRVAGRLRQDRMIHIYSDYGREDIHLPADDLSGLVKRRPLRGLMGFVAAVWHLLEYEQGIDLLILSTLPIASGLSSSASLSLGILAVMTELLGKPVVTEQLIAQARRVENDYLGVSSGILDPLAIARGRADFALLVDALRQDGRHVPFDYARYGLTLWIIDTQTPRTLAASGYDRRVRETQAASHVLGVPDLRRATPDSVERLTDPVLRARARHVVRENQRVELTVAAAGAGNWDRVKSLFWASHQSLSEDFMVSTPVLDQTVGWLREMGVGARLTGAGFGGSAVALAASEQGEEMARRLTEHYRDQGWTLPRFLEVRRPAQGLRKVTEDKVPEDVID</sequence>
<organism evidence="10 11">
    <name type="scientific">Sulfobacillus benefaciens</name>
    <dbReference type="NCBI Taxonomy" id="453960"/>
    <lineage>
        <taxon>Bacteria</taxon>
        <taxon>Bacillati</taxon>
        <taxon>Bacillota</taxon>
        <taxon>Clostridia</taxon>
        <taxon>Eubacteriales</taxon>
        <taxon>Clostridiales Family XVII. Incertae Sedis</taxon>
        <taxon>Sulfobacillus</taxon>
    </lineage>
</organism>
<evidence type="ECO:0000259" key="9">
    <source>
        <dbReference type="Pfam" id="PF10509"/>
    </source>
</evidence>
<evidence type="ECO:0008006" key="12">
    <source>
        <dbReference type="Google" id="ProtNLM"/>
    </source>
</evidence>
<dbReference type="InterPro" id="IPR000705">
    <property type="entry name" value="Galactokinase"/>
</dbReference>
<dbReference type="GO" id="GO:0006012">
    <property type="term" value="P:galactose metabolic process"/>
    <property type="evidence" value="ECO:0007669"/>
    <property type="project" value="UniProtKB-KW"/>
</dbReference>
<dbReference type="GO" id="GO:0005829">
    <property type="term" value="C:cytosol"/>
    <property type="evidence" value="ECO:0007669"/>
    <property type="project" value="TreeGrafter"/>
</dbReference>
<dbReference type="SUPFAM" id="SSF55060">
    <property type="entry name" value="GHMP Kinase, C-terminal domain"/>
    <property type="match status" value="1"/>
</dbReference>
<dbReference type="PROSITE" id="PS00627">
    <property type="entry name" value="GHMP_KINASES_ATP"/>
    <property type="match status" value="1"/>
</dbReference>
<protein>
    <recommendedName>
        <fullName evidence="12">Galactokinase</fullName>
    </recommendedName>
</protein>
<evidence type="ECO:0000256" key="1">
    <source>
        <dbReference type="ARBA" id="ARBA00006566"/>
    </source>
</evidence>
<dbReference type="InterPro" id="IPR019539">
    <property type="entry name" value="GalKase_N"/>
</dbReference>
<gene>
    <name evidence="10" type="ORF">C7B43_17825</name>
</gene>
<evidence type="ECO:0000313" key="10">
    <source>
        <dbReference type="EMBL" id="PSR24973.1"/>
    </source>
</evidence>
<dbReference type="InterPro" id="IPR019741">
    <property type="entry name" value="Galactokinase_CS"/>
</dbReference>
<feature type="domain" description="GHMP kinase N-terminal" evidence="7">
    <location>
        <begin position="100"/>
        <end position="180"/>
    </location>
</feature>
<dbReference type="Gene3D" id="3.30.230.10">
    <property type="match status" value="1"/>
</dbReference>
<evidence type="ECO:0000256" key="6">
    <source>
        <dbReference type="ARBA" id="ARBA00023144"/>
    </source>
</evidence>
<evidence type="ECO:0000256" key="2">
    <source>
        <dbReference type="ARBA" id="ARBA00022679"/>
    </source>
</evidence>
<dbReference type="PANTHER" id="PTHR10457:SF7">
    <property type="entry name" value="GALACTOKINASE-RELATED"/>
    <property type="match status" value="1"/>
</dbReference>
<dbReference type="PRINTS" id="PR00959">
    <property type="entry name" value="MEVGALKINASE"/>
</dbReference>
<name>A0A2T2WRZ6_9FIRM</name>
<feature type="domain" description="Galactokinase N-terminal" evidence="9">
    <location>
        <begin position="10"/>
        <end position="58"/>
    </location>
</feature>
<dbReference type="Proteomes" id="UP000242699">
    <property type="component" value="Unassembled WGS sequence"/>
</dbReference>
<evidence type="ECO:0000259" key="7">
    <source>
        <dbReference type="Pfam" id="PF00288"/>
    </source>
</evidence>